<evidence type="ECO:0000313" key="1">
    <source>
        <dbReference type="EMBL" id="BEP29549.1"/>
    </source>
</evidence>
<dbReference type="EMBL" id="AP028654">
    <property type="protein sequence ID" value="BEP29549.1"/>
    <property type="molecule type" value="Genomic_DNA"/>
</dbReference>
<dbReference type="RefSeq" id="WP_338535176.1">
    <property type="nucleotide sequence ID" value="NZ_AP028654.1"/>
</dbReference>
<evidence type="ECO:0000313" key="2">
    <source>
        <dbReference type="Proteomes" id="UP001321786"/>
    </source>
</evidence>
<dbReference type="Proteomes" id="UP001321786">
    <property type="component" value="Chromosome"/>
</dbReference>
<keyword evidence="2" id="KW-1185">Reference proteome</keyword>
<accession>A0AAU9EN50</accession>
<evidence type="ECO:0008006" key="3">
    <source>
        <dbReference type="Google" id="ProtNLM"/>
    </source>
</evidence>
<sequence>MKFKSVIESLATITDLKRVSSAYVIDYRNLQNEEVKNALLKTAPQYYYNENVEKALNSLLLSSNRDERILAPIIIKNLLLHTDDFKSTQKELSDSVIEYEQNTINKSNDFFDNHKAGKQSSFEFFKFVLEAAWEKDGSISVDEKNLLNKIRIKLNITDDERNVLEASIGKFPSLGNNLHTRETIDIVKRKLQSSGLLFCIRDENKINYDVIPEEIASTLKSYFNIEMKHHGFMELLDSKHFRNKAYLKNILDKSGLNINNNLRLDDLKELCLTHINPSILLGGYSSRDGFDTATLSKWCSELHLQTSGQKSELIARVIDFYDNLRKDINLLEDNRIIYFEYFEDLASRNLDQLRSQNIIVKDLECEKYFERATDYIFEELLVQKPLALKGTEHPDGMLSYQEKIIMWDNKSKETEVNLADHIKQFDRYIKNSEKKVPIFLVIGPSFTENSINVAMQYMLENDTIISLVSANELKELAINWNKKYTKGADPFPLGYFKQPGRFNKNLVNI</sequence>
<dbReference type="KEGG" id="hprf:HLPR_18800"/>
<gene>
    <name evidence="1" type="ORF">HLPR_18800</name>
</gene>
<organism evidence="1 2">
    <name type="scientific">Helicovermis profundi</name>
    <dbReference type="NCBI Taxonomy" id="3065157"/>
    <lineage>
        <taxon>Bacteria</taxon>
        <taxon>Bacillati</taxon>
        <taxon>Bacillota</taxon>
        <taxon>Clostridia</taxon>
        <taxon>Helicovermis</taxon>
    </lineage>
</organism>
<dbReference type="AlphaFoldDB" id="A0AAU9EN50"/>
<proteinExistence type="predicted"/>
<reference evidence="1 2" key="1">
    <citation type="submission" date="2023-08" db="EMBL/GenBank/DDBJ databases">
        <title>Helicovermis profunda gen. nov., sp. nov., a novel mesophilic, fermentative bacterium within the Bacillota from a deep-sea hydrothermal vent chimney.</title>
        <authorList>
            <person name="Miyazaki U."/>
            <person name="Mizutani D."/>
            <person name="Hashimoto Y."/>
            <person name="Tame A."/>
            <person name="Sawayama S."/>
            <person name="Miyazaki J."/>
            <person name="Takai K."/>
            <person name="Nakagawa S."/>
        </authorList>
    </citation>
    <scope>NUCLEOTIDE SEQUENCE [LARGE SCALE GENOMIC DNA]</scope>
    <source>
        <strain evidence="1 2">S502</strain>
    </source>
</reference>
<name>A0AAU9EN50_9FIRM</name>
<protein>
    <recommendedName>
        <fullName evidence="3">SAP domain-containing protein</fullName>
    </recommendedName>
</protein>